<protein>
    <submittedName>
        <fullName evidence="3">CBS domain-containing protein</fullName>
    </submittedName>
</protein>
<dbReference type="InterPro" id="IPR046342">
    <property type="entry name" value="CBS_dom_sf"/>
</dbReference>
<dbReference type="SMART" id="SM00116">
    <property type="entry name" value="CBS"/>
    <property type="match status" value="1"/>
</dbReference>
<organism evidence="3 4">
    <name type="scientific">Candidatus Borkfalkia faecipullorum</name>
    <dbReference type="NCBI Taxonomy" id="2838510"/>
    <lineage>
        <taxon>Bacteria</taxon>
        <taxon>Bacillati</taxon>
        <taxon>Bacillota</taxon>
        <taxon>Clostridia</taxon>
        <taxon>Christensenellales</taxon>
        <taxon>Christensenellaceae</taxon>
        <taxon>Candidatus Borkfalkia</taxon>
    </lineage>
</organism>
<dbReference type="Pfam" id="PF00571">
    <property type="entry name" value="CBS"/>
    <property type="match status" value="1"/>
</dbReference>
<dbReference type="AlphaFoldDB" id="A0A9D1V7S3"/>
<dbReference type="Gene3D" id="3.10.580.10">
    <property type="entry name" value="CBS-domain"/>
    <property type="match status" value="1"/>
</dbReference>
<dbReference type="SUPFAM" id="SSF54631">
    <property type="entry name" value="CBS-domain pair"/>
    <property type="match status" value="1"/>
</dbReference>
<dbReference type="EMBL" id="DXFX01000048">
    <property type="protein sequence ID" value="HIX07558.1"/>
    <property type="molecule type" value="Genomic_DNA"/>
</dbReference>
<reference evidence="3" key="2">
    <citation type="submission" date="2021-04" db="EMBL/GenBank/DDBJ databases">
        <authorList>
            <person name="Gilroy R."/>
        </authorList>
    </citation>
    <scope>NUCLEOTIDE SEQUENCE</scope>
    <source>
        <strain evidence="3">811</strain>
    </source>
</reference>
<dbReference type="PROSITE" id="PS51371">
    <property type="entry name" value="CBS"/>
    <property type="match status" value="1"/>
</dbReference>
<name>A0A9D1V7S3_9FIRM</name>
<evidence type="ECO:0000313" key="3">
    <source>
        <dbReference type="EMBL" id="HIX07558.1"/>
    </source>
</evidence>
<proteinExistence type="predicted"/>
<dbReference type="Proteomes" id="UP000824204">
    <property type="component" value="Unassembled WGS sequence"/>
</dbReference>
<reference evidence="3" key="1">
    <citation type="journal article" date="2021" name="PeerJ">
        <title>Extensive microbial diversity within the chicken gut microbiome revealed by metagenomics and culture.</title>
        <authorList>
            <person name="Gilroy R."/>
            <person name="Ravi A."/>
            <person name="Getino M."/>
            <person name="Pursley I."/>
            <person name="Horton D.L."/>
            <person name="Alikhan N.F."/>
            <person name="Baker D."/>
            <person name="Gharbi K."/>
            <person name="Hall N."/>
            <person name="Watson M."/>
            <person name="Adriaenssens E.M."/>
            <person name="Foster-Nyarko E."/>
            <person name="Jarju S."/>
            <person name="Secka A."/>
            <person name="Antonio M."/>
            <person name="Oren A."/>
            <person name="Chaudhuri R.R."/>
            <person name="La Ragione R."/>
            <person name="Hildebrand F."/>
            <person name="Pallen M.J."/>
        </authorList>
    </citation>
    <scope>NUCLEOTIDE SEQUENCE</scope>
    <source>
        <strain evidence="3">811</strain>
    </source>
</reference>
<evidence type="ECO:0000259" key="2">
    <source>
        <dbReference type="PROSITE" id="PS51371"/>
    </source>
</evidence>
<sequence>MDKRNATEFINSYNKIDAQLRDLYSFKPSQSFTDVVRRSAEKNSIVRKYENDLVDYARLRNAIVHQSTDGQIIAVPCDEVVEEMRTIERLICTPPTIGETLQEKKIVSIEAGLSLRQAVLLISRTGYSNLPVYEGRRMIGIVNNRRIIKALGGAVQSGVSVDEWLSETPVSDILSESDLLVYYKYLGKRNTLQDILTAFEENKKLLAVAVSEHGTPGERIVNFVTPADLVRISKLMEDYT</sequence>
<evidence type="ECO:0000256" key="1">
    <source>
        <dbReference type="PROSITE-ProRule" id="PRU00703"/>
    </source>
</evidence>
<evidence type="ECO:0000313" key="4">
    <source>
        <dbReference type="Proteomes" id="UP000824204"/>
    </source>
</evidence>
<dbReference type="InterPro" id="IPR000644">
    <property type="entry name" value="CBS_dom"/>
</dbReference>
<comment type="caution">
    <text evidence="3">The sequence shown here is derived from an EMBL/GenBank/DDBJ whole genome shotgun (WGS) entry which is preliminary data.</text>
</comment>
<gene>
    <name evidence="3" type="ORF">H9741_03740</name>
</gene>
<feature type="domain" description="CBS" evidence="2">
    <location>
        <begin position="102"/>
        <end position="157"/>
    </location>
</feature>
<keyword evidence="1" id="KW-0129">CBS domain</keyword>
<accession>A0A9D1V7S3</accession>